<evidence type="ECO:0008006" key="5">
    <source>
        <dbReference type="Google" id="ProtNLM"/>
    </source>
</evidence>
<feature type="transmembrane region" description="Helical" evidence="2">
    <location>
        <begin position="7"/>
        <end position="26"/>
    </location>
</feature>
<reference evidence="3" key="2">
    <citation type="journal article" date="2021" name="Microbiome">
        <title>Successional dynamics and alternative stable states in a saline activated sludge microbial community over 9 years.</title>
        <authorList>
            <person name="Wang Y."/>
            <person name="Ye J."/>
            <person name="Ju F."/>
            <person name="Liu L."/>
            <person name="Boyd J.A."/>
            <person name="Deng Y."/>
            <person name="Parks D.H."/>
            <person name="Jiang X."/>
            <person name="Yin X."/>
            <person name="Woodcroft B.J."/>
            <person name="Tyson G.W."/>
            <person name="Hugenholtz P."/>
            <person name="Polz M.F."/>
            <person name="Zhang T."/>
        </authorList>
    </citation>
    <scope>NUCLEOTIDE SEQUENCE</scope>
    <source>
        <strain evidence="3">HKST-UBA15</strain>
    </source>
</reference>
<dbReference type="Gene3D" id="1.10.1330.10">
    <property type="entry name" value="Dockerin domain"/>
    <property type="match status" value="1"/>
</dbReference>
<protein>
    <recommendedName>
        <fullName evidence="5">EF-hand domain-containing protein</fullName>
    </recommendedName>
</protein>
<feature type="region of interest" description="Disordered" evidence="1">
    <location>
        <begin position="418"/>
        <end position="469"/>
    </location>
</feature>
<keyword evidence="2" id="KW-0472">Membrane</keyword>
<organism evidence="3 4">
    <name type="scientific">Candidatus Dojkabacteria bacterium</name>
    <dbReference type="NCBI Taxonomy" id="2099670"/>
    <lineage>
        <taxon>Bacteria</taxon>
        <taxon>Candidatus Dojkabacteria</taxon>
    </lineage>
</organism>
<name>A0A955I957_9BACT</name>
<feature type="compositionally biased region" description="Low complexity" evidence="1">
    <location>
        <begin position="419"/>
        <end position="443"/>
    </location>
</feature>
<dbReference type="PROSITE" id="PS00018">
    <property type="entry name" value="EF_HAND_1"/>
    <property type="match status" value="1"/>
</dbReference>
<evidence type="ECO:0000256" key="2">
    <source>
        <dbReference type="SAM" id="Phobius"/>
    </source>
</evidence>
<dbReference type="GO" id="GO:0000272">
    <property type="term" value="P:polysaccharide catabolic process"/>
    <property type="evidence" value="ECO:0007669"/>
    <property type="project" value="InterPro"/>
</dbReference>
<dbReference type="InterPro" id="IPR018247">
    <property type="entry name" value="EF_Hand_1_Ca_BS"/>
</dbReference>
<reference evidence="3" key="1">
    <citation type="submission" date="2020-04" db="EMBL/GenBank/DDBJ databases">
        <authorList>
            <person name="Zhang T."/>
        </authorList>
    </citation>
    <scope>NUCLEOTIDE SEQUENCE</scope>
    <source>
        <strain evidence="3">HKST-UBA15</strain>
    </source>
</reference>
<dbReference type="EMBL" id="JAGQLL010000047">
    <property type="protein sequence ID" value="MCA9380309.1"/>
    <property type="molecule type" value="Genomic_DNA"/>
</dbReference>
<gene>
    <name evidence="3" type="ORF">KC675_03980</name>
</gene>
<evidence type="ECO:0000256" key="1">
    <source>
        <dbReference type="SAM" id="MobiDB-lite"/>
    </source>
</evidence>
<dbReference type="AlphaFoldDB" id="A0A955I957"/>
<evidence type="ECO:0000313" key="3">
    <source>
        <dbReference type="EMBL" id="MCA9380309.1"/>
    </source>
</evidence>
<dbReference type="Proteomes" id="UP000745577">
    <property type="component" value="Unassembled WGS sequence"/>
</dbReference>
<accession>A0A955I957</accession>
<evidence type="ECO:0000313" key="4">
    <source>
        <dbReference type="Proteomes" id="UP000745577"/>
    </source>
</evidence>
<sequence>MKQALPILLFMLLIFLSVVGFVTYYIQDNLAPIDNKAATNWWNNDWSYRVAFEVDAGNYARTNKPVTFNINLTTTLNEIDKTGNVDSDSFRVVEINSDGEVIDPDVPFQFDKSSNYNPATNATGELIWIVQGDTPKNTKRNYQLYFDFENKSIPKADITPLITTTDNVTHKDYSSIKIETATGEMFYHKTGGGFATFLDKDNNDWINWNTSTGAKGDFRGLPNLVHPNDGGYFHPGRDSVETELLSTGPIKAIFKSFVGNEWEIIWEVYPEYANMRVTKAPDSKKYWFLYEGVPGGTLELAQDKLTKSDGTSIPASQEWTNDIPGEEWVYVSDGSINRSLFLIHHQDDEFVDGYVDMDDMTVFGFARYKNSRYLTGINNSFTIGFVDSKDFEPVKNIIYSSYKDINVVKGIVEFSNNQTSGTPSPTNSITPSISTIPSVTPSSDVLPPTITPTSDPDEPTITPSVAISPTVSPTLNNPTSFGNVCGKADINGDNKFTIADFSEFAKSYGMGTNTCADKDVDYGPCGGRDVNKDGKLNIADFGGAGIGFAQRYYPKTSCIL</sequence>
<comment type="caution">
    <text evidence="3">The sequence shown here is derived from an EMBL/GenBank/DDBJ whole genome shotgun (WGS) entry which is preliminary data.</text>
</comment>
<keyword evidence="2" id="KW-0812">Transmembrane</keyword>
<proteinExistence type="predicted"/>
<keyword evidence="2" id="KW-1133">Transmembrane helix</keyword>
<dbReference type="InterPro" id="IPR036439">
    <property type="entry name" value="Dockerin_dom_sf"/>
</dbReference>